<dbReference type="KEGG" id="mdb:OVN18_11885"/>
<name>A0A9E8MKI4_9MICO</name>
<dbReference type="RefSeq" id="WP_267780986.1">
    <property type="nucleotide sequence ID" value="NZ_CP113089.1"/>
</dbReference>
<feature type="transmembrane region" description="Helical" evidence="2">
    <location>
        <begin position="192"/>
        <end position="214"/>
    </location>
</feature>
<evidence type="ECO:0000256" key="1">
    <source>
        <dbReference type="SAM" id="MobiDB-lite"/>
    </source>
</evidence>
<evidence type="ECO:0000256" key="2">
    <source>
        <dbReference type="SAM" id="Phobius"/>
    </source>
</evidence>
<proteinExistence type="predicted"/>
<feature type="region of interest" description="Disordered" evidence="1">
    <location>
        <begin position="1"/>
        <end position="84"/>
    </location>
</feature>
<dbReference type="AlphaFoldDB" id="A0A9E8MKI4"/>
<feature type="compositionally biased region" description="Low complexity" evidence="1">
    <location>
        <begin position="50"/>
        <end position="71"/>
    </location>
</feature>
<reference evidence="3" key="1">
    <citation type="submission" date="2022-11" db="EMBL/GenBank/DDBJ databases">
        <title>Description of Microcella daejonensis nov. sp, isolated from riverside soil.</title>
        <authorList>
            <person name="Molina K.M."/>
            <person name="Kim S.B."/>
        </authorList>
    </citation>
    <scope>NUCLEOTIDE SEQUENCE</scope>
    <source>
        <strain evidence="3">MMS21-STM12</strain>
    </source>
</reference>
<evidence type="ECO:0000313" key="3">
    <source>
        <dbReference type="EMBL" id="WAB81222.1"/>
    </source>
</evidence>
<feature type="transmembrane region" description="Helical" evidence="2">
    <location>
        <begin position="156"/>
        <end position="180"/>
    </location>
</feature>
<keyword evidence="4" id="KW-1185">Reference proteome</keyword>
<organism evidence="3 4">
    <name type="scientific">Microcella daejeonensis</name>
    <dbReference type="NCBI Taxonomy" id="2994971"/>
    <lineage>
        <taxon>Bacteria</taxon>
        <taxon>Bacillati</taxon>
        <taxon>Actinomycetota</taxon>
        <taxon>Actinomycetes</taxon>
        <taxon>Micrococcales</taxon>
        <taxon>Microbacteriaceae</taxon>
        <taxon>Microcella</taxon>
    </lineage>
</organism>
<keyword evidence="2" id="KW-0812">Transmembrane</keyword>
<feature type="compositionally biased region" description="Basic and acidic residues" evidence="1">
    <location>
        <begin position="72"/>
        <end position="84"/>
    </location>
</feature>
<feature type="transmembrane region" description="Helical" evidence="2">
    <location>
        <begin position="234"/>
        <end position="260"/>
    </location>
</feature>
<sequence length="278" mass="28701">MSTPDDRERMPRTPPAERDPAARTEHLDHADRTDRVDPVDDATRRDHDAPAAPTRAVPAAAAPAAPVAAPPVDDRARHADPVVEDPRTVQREVIAREKEAFGGIQWGSAFFGWLTSVGTAVLLTALVAGTGTALGLATSTSPDEAIEGAAQSVDTVGIVGAVLLGIIVFVAYYAGGYVAGRMARLSGAKQGVAVWVWALVIAVVVAIIGALGGADLNVLANLNGFPRLPIGEGELTTIGIVTAVVALLVSLLGAVVGGLAGMRFHRRVDRAGLGLDPR</sequence>
<dbReference type="Proteomes" id="UP001164706">
    <property type="component" value="Chromosome"/>
</dbReference>
<protein>
    <submittedName>
        <fullName evidence="3">Uncharacterized protein</fullName>
    </submittedName>
</protein>
<gene>
    <name evidence="3" type="ORF">OVN18_11885</name>
</gene>
<feature type="compositionally biased region" description="Basic and acidic residues" evidence="1">
    <location>
        <begin position="1"/>
        <end position="49"/>
    </location>
</feature>
<keyword evidence="2" id="KW-1133">Transmembrane helix</keyword>
<dbReference type="EMBL" id="CP113089">
    <property type="protein sequence ID" value="WAB81222.1"/>
    <property type="molecule type" value="Genomic_DNA"/>
</dbReference>
<evidence type="ECO:0000313" key="4">
    <source>
        <dbReference type="Proteomes" id="UP001164706"/>
    </source>
</evidence>
<accession>A0A9E8MKI4</accession>
<keyword evidence="2" id="KW-0472">Membrane</keyword>
<feature type="transmembrane region" description="Helical" evidence="2">
    <location>
        <begin position="110"/>
        <end position="136"/>
    </location>
</feature>